<reference evidence="1" key="1">
    <citation type="submission" date="2020-01" db="EMBL/GenBank/DDBJ databases">
        <authorList>
            <person name="Feng Z.H.Z."/>
        </authorList>
    </citation>
    <scope>NUCLEOTIDE SEQUENCE</scope>
    <source>
        <strain evidence="1">CBS107.38</strain>
    </source>
</reference>
<dbReference type="Proteomes" id="UP000596902">
    <property type="component" value="Unassembled WGS sequence"/>
</dbReference>
<sequence>MTDFLPAPPFFGSIPSPWRHRPAEYIRGKPHVSSGWYQDDRKLRHPKISKAFIWPKDGRNSSKLGRMKDILQGKGPDIFVGSAADARDFVAKRPSRSQWSKHVRLDDGLPEFAFNPTKFAPWTEGGVLSGGRSREMAYDFRTRKYVDRHPRMWTDARWQPDPYKNRKWNMFPEALRDVYGNWWQDGQYLPFHRGGPFVNDMGRHAL</sequence>
<evidence type="ECO:0000313" key="2">
    <source>
        <dbReference type="Proteomes" id="UP000596902"/>
    </source>
</evidence>
<proteinExistence type="predicted"/>
<gene>
    <name evidence="1" type="ORF">GT037_001348</name>
</gene>
<protein>
    <submittedName>
        <fullName evidence="1">Uncharacterized protein</fullName>
    </submittedName>
</protein>
<accession>A0A8H7EKF2</accession>
<keyword evidence="2" id="KW-1185">Reference proteome</keyword>
<dbReference type="EMBL" id="JAAABM010000001">
    <property type="protein sequence ID" value="KAF7682372.1"/>
    <property type="molecule type" value="Genomic_DNA"/>
</dbReference>
<comment type="caution">
    <text evidence="1">The sequence shown here is derived from an EMBL/GenBank/DDBJ whole genome shotgun (WGS) entry which is preliminary data.</text>
</comment>
<name>A0A8H7EKF2_9PLEO</name>
<dbReference type="RefSeq" id="XP_038792251.1">
    <property type="nucleotide sequence ID" value="XM_038926395.1"/>
</dbReference>
<dbReference type="AlphaFoldDB" id="A0A8H7EKF2"/>
<dbReference type="GeneID" id="62199573"/>
<reference evidence="1" key="2">
    <citation type="submission" date="2020-08" db="EMBL/GenBank/DDBJ databases">
        <title>Draft Genome Sequence of Cumin Blight Pathogen Alternaria burnsii.</title>
        <authorList>
            <person name="Feng Z."/>
        </authorList>
    </citation>
    <scope>NUCLEOTIDE SEQUENCE</scope>
    <source>
        <strain evidence="1">CBS107.38</strain>
    </source>
</reference>
<evidence type="ECO:0000313" key="1">
    <source>
        <dbReference type="EMBL" id="KAF7682372.1"/>
    </source>
</evidence>
<organism evidence="1 2">
    <name type="scientific">Alternaria burnsii</name>
    <dbReference type="NCBI Taxonomy" id="1187904"/>
    <lineage>
        <taxon>Eukaryota</taxon>
        <taxon>Fungi</taxon>
        <taxon>Dikarya</taxon>
        <taxon>Ascomycota</taxon>
        <taxon>Pezizomycotina</taxon>
        <taxon>Dothideomycetes</taxon>
        <taxon>Pleosporomycetidae</taxon>
        <taxon>Pleosporales</taxon>
        <taxon>Pleosporineae</taxon>
        <taxon>Pleosporaceae</taxon>
        <taxon>Alternaria</taxon>
        <taxon>Alternaria sect. Alternaria</taxon>
    </lineage>
</organism>